<evidence type="ECO:0000313" key="3">
    <source>
        <dbReference type="Proteomes" id="UP000334923"/>
    </source>
</evidence>
<keyword evidence="3" id="KW-1185">Reference proteome</keyword>
<protein>
    <submittedName>
        <fullName evidence="2">Uncharacterized protein</fullName>
    </submittedName>
</protein>
<dbReference type="EMBL" id="CABFVA020000083">
    <property type="protein sequence ID" value="VVM07150.1"/>
    <property type="molecule type" value="Genomic_DNA"/>
</dbReference>
<reference evidence="2 3" key="1">
    <citation type="submission" date="2019-09" db="EMBL/GenBank/DDBJ databases">
        <authorList>
            <person name="Cremers G."/>
        </authorList>
    </citation>
    <scope>NUCLEOTIDE SEQUENCE [LARGE SCALE GENOMIC DNA]</scope>
    <source>
        <strain evidence="2">4A</strain>
    </source>
</reference>
<sequence length="319" mass="35511">MELLPHPASIFRLTLSPQRRLTYSALLFLPALFLGMPTRTTEAAVTERSELSAQQEGSDRPTGSREVFTWIDNLRLLQPATLARVEATVGAPFHRIERGDWLTIYETSGSARPWIQRVELRLPERAHQGWSFLAIVDFDPSRTELLPSDAIAYRAGARAGANPLIPPGWQGVWKYWKLSAPDFLLWDSAEETILLRFRSEGPRQLQQCSVYRKAAAPAGGRETALTRKSSSRKVETGLGSTLDTLLNASEKAAAQVQELQAAGWRLSWAPLAISAVDLVQRSILLPKDKDLKKSYAWLLWALGQLSQPFDAVPGTRPTD</sequence>
<feature type="region of interest" description="Disordered" evidence="1">
    <location>
        <begin position="45"/>
        <end position="64"/>
    </location>
</feature>
<evidence type="ECO:0000313" key="2">
    <source>
        <dbReference type="EMBL" id="VVM07150.1"/>
    </source>
</evidence>
<accession>A0A5E6MD68</accession>
<dbReference type="OrthoDB" id="184443at2"/>
<name>A0A5E6MD68_9BACT</name>
<proteinExistence type="predicted"/>
<dbReference type="RefSeq" id="WP_142660423.1">
    <property type="nucleotide sequence ID" value="NZ_CABFVA020000083.1"/>
</dbReference>
<organism evidence="2 3">
    <name type="scientific">Methylacidimicrobium tartarophylax</name>
    <dbReference type="NCBI Taxonomy" id="1041768"/>
    <lineage>
        <taxon>Bacteria</taxon>
        <taxon>Pseudomonadati</taxon>
        <taxon>Verrucomicrobiota</taxon>
        <taxon>Methylacidimicrobium</taxon>
    </lineage>
</organism>
<gene>
    <name evidence="2" type="ORF">MAMT_01600</name>
</gene>
<dbReference type="AlphaFoldDB" id="A0A5E6MD68"/>
<evidence type="ECO:0000256" key="1">
    <source>
        <dbReference type="SAM" id="MobiDB-lite"/>
    </source>
</evidence>
<dbReference type="Proteomes" id="UP000334923">
    <property type="component" value="Unassembled WGS sequence"/>
</dbReference>